<protein>
    <submittedName>
        <fullName evidence="1">Uncharacterized protein</fullName>
    </submittedName>
</protein>
<reference evidence="1 2" key="1">
    <citation type="submission" date="2017-12" db="EMBL/GenBank/DDBJ databases">
        <title>Sequencing, de novo assembly and annotation of complete genome of a new Thraustochytrid species, strain FCC1311.</title>
        <authorList>
            <person name="Sedici K."/>
            <person name="Godart F."/>
            <person name="Aiese Cigliano R."/>
            <person name="Sanseverino W."/>
            <person name="Barakat M."/>
            <person name="Ortet P."/>
            <person name="Marechal E."/>
            <person name="Cagnac O."/>
            <person name="Amato A."/>
        </authorList>
    </citation>
    <scope>NUCLEOTIDE SEQUENCE [LARGE SCALE GENOMIC DNA]</scope>
</reference>
<organism evidence="1 2">
    <name type="scientific">Hondaea fermentalgiana</name>
    <dbReference type="NCBI Taxonomy" id="2315210"/>
    <lineage>
        <taxon>Eukaryota</taxon>
        <taxon>Sar</taxon>
        <taxon>Stramenopiles</taxon>
        <taxon>Bigyra</taxon>
        <taxon>Labyrinthulomycetes</taxon>
        <taxon>Thraustochytrida</taxon>
        <taxon>Thraustochytriidae</taxon>
        <taxon>Hondaea</taxon>
    </lineage>
</organism>
<accession>A0A2R5GMZ3</accession>
<keyword evidence="2" id="KW-1185">Reference proteome</keyword>
<dbReference type="InParanoid" id="A0A2R5GMZ3"/>
<dbReference type="Proteomes" id="UP000241890">
    <property type="component" value="Unassembled WGS sequence"/>
</dbReference>
<evidence type="ECO:0000313" key="1">
    <source>
        <dbReference type="EMBL" id="GBG31098.1"/>
    </source>
</evidence>
<comment type="caution">
    <text evidence="1">The sequence shown here is derived from an EMBL/GenBank/DDBJ whole genome shotgun (WGS) entry which is preliminary data.</text>
</comment>
<dbReference type="EMBL" id="BEYU01000090">
    <property type="protein sequence ID" value="GBG31098.1"/>
    <property type="molecule type" value="Genomic_DNA"/>
</dbReference>
<sequence>MVVLTRRCSTRSRLRRRTACTSCTLTQRRTLRSRDASVFAPL</sequence>
<gene>
    <name evidence="1" type="ORF">FCC1311_091101</name>
</gene>
<dbReference type="AlphaFoldDB" id="A0A2R5GMZ3"/>
<evidence type="ECO:0000313" key="2">
    <source>
        <dbReference type="Proteomes" id="UP000241890"/>
    </source>
</evidence>
<proteinExistence type="predicted"/>
<name>A0A2R5GMZ3_9STRA</name>